<dbReference type="InterPro" id="IPR014043">
    <property type="entry name" value="Acyl_transferase_dom"/>
</dbReference>
<dbReference type="GO" id="GO:0006633">
    <property type="term" value="P:fatty acid biosynthetic process"/>
    <property type="evidence" value="ECO:0007669"/>
    <property type="project" value="TreeGrafter"/>
</dbReference>
<dbReference type="RefSeq" id="WP_096453883.1">
    <property type="nucleotide sequence ID" value="NZ_AP017369.1"/>
</dbReference>
<sequence>MVLTLLFGGQGSQKIGMLHHWLALEKVKECVTIASDVLGEDALLLDREESLANTRGVQLSLLILQSGMALELQQRGLVPQFGAGHSLGAWSAAVAAGSLNFEDAVRLVDIRARTMHNAAPGDYGMSAVIGLNRVALSKAVDSLRAEGEEIWLSNLNSAEQSTVSGSHAALEKMEALGASLGARKIKRLKVAVPAHSALMSPARIAVAKAMEHTTVESPRYPLLANSSSRMIRTGPQVKNDLIEVIDQPVKWGPGIASLAERGVTDWIQVSPGNTLIGLLRGLDTDYTGWCVDNVGVEETMVKVGVEKH</sequence>
<dbReference type="SUPFAM" id="SSF55048">
    <property type="entry name" value="Probable ACP-binding domain of malonyl-CoA ACP transacylase"/>
    <property type="match status" value="1"/>
</dbReference>
<feature type="domain" description="Malonyl-CoA:ACP transacylase (MAT)" evidence="6">
    <location>
        <begin position="6"/>
        <end position="294"/>
    </location>
</feature>
<protein>
    <recommendedName>
        <fullName evidence="4">Malonyl CoA-acyl carrier protein transacylase</fullName>
        <ecNumber evidence="4">2.3.1.39</ecNumber>
    </recommendedName>
</protein>
<keyword evidence="2 4" id="KW-0012">Acyltransferase</keyword>
<dbReference type="InterPro" id="IPR050858">
    <property type="entry name" value="Mal-CoA-ACP_Trans/PKS_FabD"/>
</dbReference>
<dbReference type="PANTHER" id="PTHR42681">
    <property type="entry name" value="MALONYL-COA-ACYL CARRIER PROTEIN TRANSACYLASE, MITOCHONDRIAL"/>
    <property type="match status" value="1"/>
</dbReference>
<evidence type="ECO:0000313" key="7">
    <source>
        <dbReference type="EMBL" id="BAU94655.1"/>
    </source>
</evidence>
<keyword evidence="1 4" id="KW-0808">Transferase</keyword>
<dbReference type="InterPro" id="IPR024925">
    <property type="entry name" value="Malonyl_CoA-ACP_transAc"/>
</dbReference>
<evidence type="ECO:0000259" key="6">
    <source>
        <dbReference type="SMART" id="SM00827"/>
    </source>
</evidence>
<dbReference type="InterPro" id="IPR001227">
    <property type="entry name" value="Ac_transferase_dom_sf"/>
</dbReference>
<dbReference type="AlphaFoldDB" id="A0A160PN34"/>
<feature type="active site" evidence="5">
    <location>
        <position position="195"/>
    </location>
</feature>
<dbReference type="PANTHER" id="PTHR42681:SF1">
    <property type="entry name" value="MALONYL-COA-ACYL CARRIER PROTEIN TRANSACYLASE, MITOCHONDRIAL"/>
    <property type="match status" value="1"/>
</dbReference>
<dbReference type="Pfam" id="PF00698">
    <property type="entry name" value="Acyl_transf_1"/>
    <property type="match status" value="1"/>
</dbReference>
<comment type="similarity">
    <text evidence="4">Belongs to the fabD family.</text>
</comment>
<dbReference type="GO" id="GO:0005829">
    <property type="term" value="C:cytosol"/>
    <property type="evidence" value="ECO:0007669"/>
    <property type="project" value="TreeGrafter"/>
</dbReference>
<organism evidence="7 8">
    <name type="scientific">Corynebacterium suranareeae</name>
    <dbReference type="NCBI Taxonomy" id="2506452"/>
    <lineage>
        <taxon>Bacteria</taxon>
        <taxon>Bacillati</taxon>
        <taxon>Actinomycetota</taxon>
        <taxon>Actinomycetes</taxon>
        <taxon>Mycobacteriales</taxon>
        <taxon>Corynebacteriaceae</taxon>
        <taxon>Corynebacterium</taxon>
    </lineage>
</organism>
<evidence type="ECO:0000256" key="5">
    <source>
        <dbReference type="PIRSR" id="PIRSR000446-1"/>
    </source>
</evidence>
<evidence type="ECO:0000256" key="4">
    <source>
        <dbReference type="PIRNR" id="PIRNR000446"/>
    </source>
</evidence>
<dbReference type="EC" id="2.3.1.39" evidence="4"/>
<evidence type="ECO:0000256" key="3">
    <source>
        <dbReference type="ARBA" id="ARBA00048462"/>
    </source>
</evidence>
<keyword evidence="8" id="KW-1185">Reference proteome</keyword>
<feature type="active site" evidence="5">
    <location>
        <position position="86"/>
    </location>
</feature>
<evidence type="ECO:0000256" key="2">
    <source>
        <dbReference type="ARBA" id="ARBA00023315"/>
    </source>
</evidence>
<dbReference type="InterPro" id="IPR016036">
    <property type="entry name" value="Malonyl_transacylase_ACP-bd"/>
</dbReference>
<reference evidence="7 8" key="1">
    <citation type="submission" date="2016-02" db="EMBL/GenBank/DDBJ databases">
        <title>Corynebacterium glutamicum N24 whole genome sequencing project.</title>
        <authorList>
            <person name="Matsutani M."/>
            <person name="Nangtapong N."/>
            <person name="Yakushi T."/>
            <person name="Matsushita K."/>
        </authorList>
    </citation>
    <scope>NUCLEOTIDE SEQUENCE [LARGE SCALE GENOMIC DNA]</scope>
    <source>
        <strain evidence="7 8">N24</strain>
    </source>
</reference>
<dbReference type="KEGG" id="csur:N24_0393"/>
<dbReference type="EMBL" id="AP017369">
    <property type="protein sequence ID" value="BAU94655.1"/>
    <property type="molecule type" value="Genomic_DNA"/>
</dbReference>
<name>A0A160PN34_9CORY</name>
<dbReference type="Gene3D" id="3.40.366.10">
    <property type="entry name" value="Malonyl-Coenzyme A Acyl Carrier Protein, domain 2"/>
    <property type="match status" value="1"/>
</dbReference>
<dbReference type="Proteomes" id="UP000218244">
    <property type="component" value="Chromosome"/>
</dbReference>
<proteinExistence type="inferred from homology"/>
<dbReference type="SMART" id="SM00827">
    <property type="entry name" value="PKS_AT"/>
    <property type="match status" value="1"/>
</dbReference>
<accession>A0A160PN34</accession>
<comment type="catalytic activity">
    <reaction evidence="3 4">
        <text>holo-[ACP] + malonyl-CoA = malonyl-[ACP] + CoA</text>
        <dbReference type="Rhea" id="RHEA:41792"/>
        <dbReference type="Rhea" id="RHEA-COMP:9623"/>
        <dbReference type="Rhea" id="RHEA-COMP:9685"/>
        <dbReference type="ChEBI" id="CHEBI:57287"/>
        <dbReference type="ChEBI" id="CHEBI:57384"/>
        <dbReference type="ChEBI" id="CHEBI:64479"/>
        <dbReference type="ChEBI" id="CHEBI:78449"/>
        <dbReference type="EC" id="2.3.1.39"/>
    </reaction>
</comment>
<dbReference type="InterPro" id="IPR016035">
    <property type="entry name" value="Acyl_Trfase/lysoPLipase"/>
</dbReference>
<dbReference type="Gene3D" id="3.30.70.250">
    <property type="entry name" value="Malonyl-CoA ACP transacylase, ACP-binding"/>
    <property type="match status" value="1"/>
</dbReference>
<evidence type="ECO:0000313" key="8">
    <source>
        <dbReference type="Proteomes" id="UP000218244"/>
    </source>
</evidence>
<dbReference type="PIRSF" id="PIRSF000446">
    <property type="entry name" value="Mct"/>
    <property type="match status" value="1"/>
</dbReference>
<dbReference type="SUPFAM" id="SSF52151">
    <property type="entry name" value="FabD/lysophospholipase-like"/>
    <property type="match status" value="1"/>
</dbReference>
<evidence type="ECO:0000256" key="1">
    <source>
        <dbReference type="ARBA" id="ARBA00022679"/>
    </source>
</evidence>
<gene>
    <name evidence="7" type="primary">mdcH</name>
    <name evidence="7" type="ORF">N24_0393</name>
</gene>
<dbReference type="GO" id="GO:0004314">
    <property type="term" value="F:[acyl-carrier-protein] S-malonyltransferase activity"/>
    <property type="evidence" value="ECO:0007669"/>
    <property type="project" value="UniProtKB-EC"/>
</dbReference>